<protein>
    <submittedName>
        <fullName evidence="1">Uncharacterized protein</fullName>
    </submittedName>
</protein>
<proteinExistence type="predicted"/>
<dbReference type="AlphaFoldDB" id="A0A2N1PIH2"/>
<evidence type="ECO:0000313" key="1">
    <source>
        <dbReference type="EMBL" id="PKK88141.1"/>
    </source>
</evidence>
<organism evidence="1 2">
    <name type="scientific">Candidatus Wallbacteria bacterium HGW-Wallbacteria-1</name>
    <dbReference type="NCBI Taxonomy" id="2013854"/>
    <lineage>
        <taxon>Bacteria</taxon>
        <taxon>Candidatus Walliibacteriota</taxon>
    </lineage>
</organism>
<dbReference type="Proteomes" id="UP000233256">
    <property type="component" value="Unassembled WGS sequence"/>
</dbReference>
<reference evidence="1 2" key="1">
    <citation type="journal article" date="2017" name="ISME J.">
        <title>Potential for microbial H2 and metal transformations associated with novel bacteria and archaea in deep terrestrial subsurface sediments.</title>
        <authorList>
            <person name="Hernsdorf A.W."/>
            <person name="Amano Y."/>
            <person name="Miyakawa K."/>
            <person name="Ise K."/>
            <person name="Suzuki Y."/>
            <person name="Anantharaman K."/>
            <person name="Probst A."/>
            <person name="Burstein D."/>
            <person name="Thomas B.C."/>
            <person name="Banfield J.F."/>
        </authorList>
    </citation>
    <scope>NUCLEOTIDE SEQUENCE [LARGE SCALE GENOMIC DNA]</scope>
    <source>
        <strain evidence="1">HGW-Wallbacteria-1</strain>
    </source>
</reference>
<gene>
    <name evidence="1" type="ORF">CVV64_20125</name>
</gene>
<dbReference type="EMBL" id="PGXC01000063">
    <property type="protein sequence ID" value="PKK88141.1"/>
    <property type="molecule type" value="Genomic_DNA"/>
</dbReference>
<accession>A0A2N1PIH2</accession>
<comment type="caution">
    <text evidence="1">The sequence shown here is derived from an EMBL/GenBank/DDBJ whole genome shotgun (WGS) entry which is preliminary data.</text>
</comment>
<sequence length="96" mass="10941">MQKYSAVFVANALIIGKNAISEYLMSFLVVQDFNSGRIKIQTPAHKRETTNVYCGFSNIRWHGISCMMGFDSAMRLKFGEMARSMPCCAVQMKVWF</sequence>
<evidence type="ECO:0000313" key="2">
    <source>
        <dbReference type="Proteomes" id="UP000233256"/>
    </source>
</evidence>
<name>A0A2N1PIH2_9BACT</name>